<dbReference type="GO" id="GO:0003964">
    <property type="term" value="F:RNA-directed DNA polymerase activity"/>
    <property type="evidence" value="ECO:0007669"/>
    <property type="project" value="UniProtKB-KW"/>
</dbReference>
<keyword evidence="1" id="KW-0808">Transferase</keyword>
<organism evidence="1">
    <name type="scientific">Tanacetum cinerariifolium</name>
    <name type="common">Dalmatian daisy</name>
    <name type="synonym">Chrysanthemum cinerariifolium</name>
    <dbReference type="NCBI Taxonomy" id="118510"/>
    <lineage>
        <taxon>Eukaryota</taxon>
        <taxon>Viridiplantae</taxon>
        <taxon>Streptophyta</taxon>
        <taxon>Embryophyta</taxon>
        <taxon>Tracheophyta</taxon>
        <taxon>Spermatophyta</taxon>
        <taxon>Magnoliopsida</taxon>
        <taxon>eudicotyledons</taxon>
        <taxon>Gunneridae</taxon>
        <taxon>Pentapetalae</taxon>
        <taxon>asterids</taxon>
        <taxon>campanulids</taxon>
        <taxon>Asterales</taxon>
        <taxon>Asteraceae</taxon>
        <taxon>Asteroideae</taxon>
        <taxon>Anthemideae</taxon>
        <taxon>Anthemidinae</taxon>
        <taxon>Tanacetum</taxon>
    </lineage>
</organism>
<sequence>VSNLKKCPSDETLAIPLDTIQIDDKFHLIEESDEIMDRMGKR</sequence>
<accession>A0A699V4N2</accession>
<keyword evidence="1" id="KW-0548">Nucleotidyltransferase</keyword>
<name>A0A699V4N2_TANCI</name>
<dbReference type="AlphaFoldDB" id="A0A699V4N2"/>
<evidence type="ECO:0000313" key="1">
    <source>
        <dbReference type="EMBL" id="GFD28851.1"/>
    </source>
</evidence>
<proteinExistence type="predicted"/>
<reference evidence="1" key="1">
    <citation type="journal article" date="2019" name="Sci. Rep.">
        <title>Draft genome of Tanacetum cinerariifolium, the natural source of mosquito coil.</title>
        <authorList>
            <person name="Yamashiro T."/>
            <person name="Shiraishi A."/>
            <person name="Satake H."/>
            <person name="Nakayama K."/>
        </authorList>
    </citation>
    <scope>NUCLEOTIDE SEQUENCE</scope>
</reference>
<comment type="caution">
    <text evidence="1">The sequence shown here is derived from an EMBL/GenBank/DDBJ whole genome shotgun (WGS) entry which is preliminary data.</text>
</comment>
<protein>
    <submittedName>
        <fullName evidence="1">Putative reverse transcriptase domain-containing protein</fullName>
    </submittedName>
</protein>
<gene>
    <name evidence="1" type="ORF">Tci_900820</name>
</gene>
<feature type="non-terminal residue" evidence="1">
    <location>
        <position position="1"/>
    </location>
</feature>
<dbReference type="EMBL" id="BKCJ011389223">
    <property type="protein sequence ID" value="GFD28851.1"/>
    <property type="molecule type" value="Genomic_DNA"/>
</dbReference>
<keyword evidence="1" id="KW-0695">RNA-directed DNA polymerase</keyword>